<dbReference type="PROSITE" id="PS51257">
    <property type="entry name" value="PROKAR_LIPOPROTEIN"/>
    <property type="match status" value="1"/>
</dbReference>
<proteinExistence type="predicted"/>
<dbReference type="AlphaFoldDB" id="A0A9W4EUW7"/>
<sequence length="65" mass="7887">MKKLWMLLFVCFAVLLVGCNKNEPPRQAFEEYINLWNDRKFVNMYDHLSDHAKKSISKKEFTEKY</sequence>
<evidence type="ECO:0000259" key="2">
    <source>
        <dbReference type="Pfam" id="PF05223"/>
    </source>
</evidence>
<gene>
    <name evidence="3" type="ORF">KNN_03453</name>
</gene>
<feature type="chain" id="PRO_5040755274" evidence="1">
    <location>
        <begin position="23"/>
        <end position="65"/>
    </location>
</feature>
<dbReference type="Pfam" id="PF05223">
    <property type="entry name" value="MecA_N"/>
    <property type="match status" value="1"/>
</dbReference>
<dbReference type="Proteomes" id="UP000055316">
    <property type="component" value="Chromosome"/>
</dbReference>
<reference evidence="3 4" key="1">
    <citation type="submission" date="2015-05" db="EMBL/GenBank/DDBJ databases">
        <title>Whole genome sequence of Bacillus thuringiensis serovar tolworthi Pasteur Institute Standard strain.</title>
        <authorList>
            <person name="Kanda K."/>
            <person name="Nakashima K."/>
            <person name="Nagano Y."/>
        </authorList>
    </citation>
    <scope>NUCLEOTIDE SEQUENCE [LARGE SCALE GENOMIC DNA]</scope>
    <source>
        <strain evidence="3 4">Pasteur Institute Standard strain</strain>
    </source>
</reference>
<evidence type="ECO:0000313" key="4">
    <source>
        <dbReference type="Proteomes" id="UP000055316"/>
    </source>
</evidence>
<dbReference type="Gene3D" id="3.10.450.100">
    <property type="entry name" value="NTF2-like, domain 1"/>
    <property type="match status" value="1"/>
</dbReference>
<organism evidence="3 4">
    <name type="scientific">Bacillus thuringiensis subsp. tolworthi</name>
    <dbReference type="NCBI Taxonomy" id="1442"/>
    <lineage>
        <taxon>Bacteria</taxon>
        <taxon>Bacillati</taxon>
        <taxon>Bacillota</taxon>
        <taxon>Bacilli</taxon>
        <taxon>Bacillales</taxon>
        <taxon>Bacillaceae</taxon>
        <taxon>Bacillus</taxon>
        <taxon>Bacillus cereus group</taxon>
    </lineage>
</organism>
<dbReference type="GO" id="GO:0046677">
    <property type="term" value="P:response to antibiotic"/>
    <property type="evidence" value="ECO:0007669"/>
    <property type="project" value="InterPro"/>
</dbReference>
<evidence type="ECO:0000313" key="3">
    <source>
        <dbReference type="EMBL" id="BAR84299.1"/>
    </source>
</evidence>
<name>A0A9W4EUW7_BACTO</name>
<keyword evidence="1" id="KW-0732">Signal</keyword>
<dbReference type="EMBL" id="AP014864">
    <property type="protein sequence ID" value="BAR84299.1"/>
    <property type="molecule type" value="Genomic_DNA"/>
</dbReference>
<dbReference type="SUPFAM" id="SSF54427">
    <property type="entry name" value="NTF2-like"/>
    <property type="match status" value="1"/>
</dbReference>
<evidence type="ECO:0000256" key="1">
    <source>
        <dbReference type="SAM" id="SignalP"/>
    </source>
</evidence>
<protein>
    <submittedName>
        <fullName evidence="3">Cell elongation specific D,D-transpeptidase</fullName>
    </submittedName>
</protein>
<feature type="signal peptide" evidence="1">
    <location>
        <begin position="1"/>
        <end position="22"/>
    </location>
</feature>
<feature type="domain" description="NTF2-like N-terminal transpeptidase" evidence="2">
    <location>
        <begin position="25"/>
        <end position="65"/>
    </location>
</feature>
<accession>A0A9W4EUW7</accession>
<dbReference type="InterPro" id="IPR032710">
    <property type="entry name" value="NTF2-like_dom_sf"/>
</dbReference>
<dbReference type="InterPro" id="IPR007887">
    <property type="entry name" value="MecA_N"/>
</dbReference>